<protein>
    <recommendedName>
        <fullName evidence="12">Chloride channel protein</fullName>
    </recommendedName>
</protein>
<evidence type="ECO:0000256" key="4">
    <source>
        <dbReference type="ARBA" id="ARBA00022989"/>
    </source>
</evidence>
<dbReference type="AlphaFoldDB" id="A0A9W8M014"/>
<evidence type="ECO:0000256" key="7">
    <source>
        <dbReference type="ARBA" id="ARBA00023214"/>
    </source>
</evidence>
<evidence type="ECO:0000256" key="5">
    <source>
        <dbReference type="ARBA" id="ARBA00023065"/>
    </source>
</evidence>
<evidence type="ECO:0008006" key="12">
    <source>
        <dbReference type="Google" id="ProtNLM"/>
    </source>
</evidence>
<feature type="transmembrane region" description="Helical" evidence="9">
    <location>
        <begin position="474"/>
        <end position="495"/>
    </location>
</feature>
<evidence type="ECO:0000256" key="2">
    <source>
        <dbReference type="ARBA" id="ARBA00022448"/>
    </source>
</evidence>
<evidence type="ECO:0000256" key="6">
    <source>
        <dbReference type="ARBA" id="ARBA00023136"/>
    </source>
</evidence>
<dbReference type="Pfam" id="PF00654">
    <property type="entry name" value="Voltage_CLC"/>
    <property type="match status" value="1"/>
</dbReference>
<feature type="transmembrane region" description="Helical" evidence="9">
    <location>
        <begin position="238"/>
        <end position="257"/>
    </location>
</feature>
<dbReference type="GO" id="GO:0005247">
    <property type="term" value="F:voltage-gated chloride channel activity"/>
    <property type="evidence" value="ECO:0007669"/>
    <property type="project" value="TreeGrafter"/>
</dbReference>
<dbReference type="SUPFAM" id="SSF54631">
    <property type="entry name" value="CBS-domain pair"/>
    <property type="match status" value="1"/>
</dbReference>
<feature type="compositionally biased region" description="Low complexity" evidence="8">
    <location>
        <begin position="873"/>
        <end position="882"/>
    </location>
</feature>
<evidence type="ECO:0000256" key="3">
    <source>
        <dbReference type="ARBA" id="ARBA00022692"/>
    </source>
</evidence>
<dbReference type="Proteomes" id="UP001139887">
    <property type="component" value="Unassembled WGS sequence"/>
</dbReference>
<dbReference type="SUPFAM" id="SSF81340">
    <property type="entry name" value="Clc chloride channel"/>
    <property type="match status" value="1"/>
</dbReference>
<feature type="transmembrane region" description="Helical" evidence="9">
    <location>
        <begin position="624"/>
        <end position="648"/>
    </location>
</feature>
<reference evidence="10" key="1">
    <citation type="submission" date="2022-07" db="EMBL/GenBank/DDBJ databases">
        <title>Phylogenomic reconstructions and comparative analyses of Kickxellomycotina fungi.</title>
        <authorList>
            <person name="Reynolds N.K."/>
            <person name="Stajich J.E."/>
            <person name="Barry K."/>
            <person name="Grigoriev I.V."/>
            <person name="Crous P."/>
            <person name="Smith M.E."/>
        </authorList>
    </citation>
    <scope>NUCLEOTIDE SEQUENCE</scope>
    <source>
        <strain evidence="10">NRRL 1566</strain>
    </source>
</reference>
<feature type="transmembrane region" description="Helical" evidence="9">
    <location>
        <begin position="365"/>
        <end position="389"/>
    </location>
</feature>
<keyword evidence="2" id="KW-0813">Transport</keyword>
<dbReference type="EMBL" id="JANBUW010000004">
    <property type="protein sequence ID" value="KAJ2852324.1"/>
    <property type="molecule type" value="Genomic_DNA"/>
</dbReference>
<comment type="subcellular location">
    <subcellularLocation>
        <location evidence="1">Membrane</location>
        <topology evidence="1">Multi-pass membrane protein</topology>
    </subcellularLocation>
</comment>
<evidence type="ECO:0000313" key="11">
    <source>
        <dbReference type="Proteomes" id="UP001139887"/>
    </source>
</evidence>
<feature type="transmembrane region" description="Helical" evidence="9">
    <location>
        <begin position="655"/>
        <end position="672"/>
    </location>
</feature>
<feature type="compositionally biased region" description="Polar residues" evidence="8">
    <location>
        <begin position="30"/>
        <end position="39"/>
    </location>
</feature>
<dbReference type="CDD" id="cd03684">
    <property type="entry name" value="ClC_3_like"/>
    <property type="match status" value="1"/>
</dbReference>
<evidence type="ECO:0000313" key="10">
    <source>
        <dbReference type="EMBL" id="KAJ2852324.1"/>
    </source>
</evidence>
<feature type="transmembrane region" description="Helical" evidence="9">
    <location>
        <begin position="438"/>
        <end position="462"/>
    </location>
</feature>
<evidence type="ECO:0000256" key="8">
    <source>
        <dbReference type="SAM" id="MobiDB-lite"/>
    </source>
</evidence>
<dbReference type="Gene3D" id="1.10.3080.10">
    <property type="entry name" value="Clc chloride channel"/>
    <property type="match status" value="1"/>
</dbReference>
<evidence type="ECO:0000256" key="9">
    <source>
        <dbReference type="SAM" id="Phobius"/>
    </source>
</evidence>
<keyword evidence="11" id="KW-1185">Reference proteome</keyword>
<comment type="caution">
    <text evidence="10">The sequence shown here is derived from an EMBL/GenBank/DDBJ whole genome shotgun (WGS) entry which is preliminary data.</text>
</comment>
<dbReference type="GO" id="GO:0005794">
    <property type="term" value="C:Golgi apparatus"/>
    <property type="evidence" value="ECO:0007669"/>
    <property type="project" value="TreeGrafter"/>
</dbReference>
<dbReference type="OrthoDB" id="431497at2759"/>
<accession>A0A9W8M014</accession>
<gene>
    <name evidence="10" type="ORF">IWW36_000467</name>
</gene>
<keyword evidence="6 9" id="KW-0472">Membrane</keyword>
<feature type="transmembrane region" description="Helical" evidence="9">
    <location>
        <begin position="172"/>
        <end position="190"/>
    </location>
</feature>
<dbReference type="PRINTS" id="PR00762">
    <property type="entry name" value="CLCHANNEL"/>
</dbReference>
<feature type="region of interest" description="Disordered" evidence="8">
    <location>
        <begin position="1"/>
        <end position="86"/>
    </location>
</feature>
<dbReference type="GO" id="GO:0005886">
    <property type="term" value="C:plasma membrane"/>
    <property type="evidence" value="ECO:0007669"/>
    <property type="project" value="TreeGrafter"/>
</dbReference>
<feature type="transmembrane region" description="Helical" evidence="9">
    <location>
        <begin position="303"/>
        <end position="329"/>
    </location>
</feature>
<dbReference type="PANTHER" id="PTHR45711:SF6">
    <property type="entry name" value="CHLORIDE CHANNEL PROTEIN"/>
    <property type="match status" value="1"/>
</dbReference>
<feature type="transmembrane region" description="Helical" evidence="9">
    <location>
        <begin position="551"/>
        <end position="571"/>
    </location>
</feature>
<keyword evidence="7" id="KW-0868">Chloride</keyword>
<feature type="transmembrane region" description="Helical" evidence="9">
    <location>
        <begin position="578"/>
        <end position="597"/>
    </location>
</feature>
<dbReference type="GO" id="GO:0005769">
    <property type="term" value="C:early endosome"/>
    <property type="evidence" value="ECO:0007669"/>
    <property type="project" value="TreeGrafter"/>
</dbReference>
<dbReference type="InterPro" id="IPR046342">
    <property type="entry name" value="CBS_dom_sf"/>
</dbReference>
<evidence type="ECO:0000256" key="1">
    <source>
        <dbReference type="ARBA" id="ARBA00004141"/>
    </source>
</evidence>
<name>A0A9W8M014_9FUNG</name>
<organism evidence="10 11">
    <name type="scientific">Coemansia brasiliensis</name>
    <dbReference type="NCBI Taxonomy" id="2650707"/>
    <lineage>
        <taxon>Eukaryota</taxon>
        <taxon>Fungi</taxon>
        <taxon>Fungi incertae sedis</taxon>
        <taxon>Zoopagomycota</taxon>
        <taxon>Kickxellomycotina</taxon>
        <taxon>Kickxellomycetes</taxon>
        <taxon>Kickxellales</taxon>
        <taxon>Kickxellaceae</taxon>
        <taxon>Coemansia</taxon>
    </lineage>
</organism>
<sequence length="982" mass="107804">MGTGNQKDTGPLRVPGTSSSSGQADDRASSHSPGNTMGSSAERRWSADACSQRHPQTSPRGSDLSRTRSHHANSKTHEQAVPFPMLRAEDEAPTSWLIPRVRSALYDSENLLSAAHLGRRNKGKGIRAWYTSYTTIDWLHDDIREQARLRTLRAIGGTKGWWLNNVWDPVQGWLLVVLIGLLCGLFAGFISEWTELFAGWKTGYCRADWRLSQPICCRLSAVECEYWHIWEPQMLSRTAVFVAVGGLYTLIAAFLVVKSATRVTMANHGVSSSVETSVSPTVKMAYYGAGSGIPEVKSILAGFVVHGFLGVRILIVKTFGLILCCASGIMAGKEGPMVQIAASLGNISTRIFDKYYKNEAKKREIISAAAAAGVSVAFGAPIGGVLFSLEEVSYFFPNKTMLRSLTCALVAALVLKAYDPFGTGKLVLFQTTYDMDYHWFEMLAFVIIGVFGGLYGALFCRFNMAINRLRKNTWIGRFPIVEVIVVTAATLVVSYQNPFTRIGLGELVGSLFQECPANASQRPHSLSSDDEGEINKLLCVAGSKFSEYLPLLSLLAMALLNRSLFAIVTFGIKVPSGLVLPSMSIGAIFGRIVGTYMEYLTRAYTGSSLFAQCPPDSRCVIPGIYALVGAGATLTGATHTTIAVVAILMELTGNLIYTLPVLVGVMTARWIAEYFSPSGIYDMLLEHAGHPYFDTKTQYIHTRRTAAELMQTDLETVCVDFENENSLALLSARLSRISQRGLADGGFPVVNSRGHLLGWIACAELEFAIARCSTLDPNTVCFFNNPLWQMDYMAHDPTAIPHYRLPTKYIKPGSNDSDNHERHFSRRFAKILRPWKWINWRNSDETPLLSAAASNQQSYHSNAPARNTTAVLSTVTSNSSSESESDIDNALTASSSNKLPPIPESTINMPHYKDRLNDFTPFVDQTPLTISANSPIELVANLLSRLGISYLCVVDKGVYCGVIFKKAYIGYVKELEEAGYVR</sequence>
<dbReference type="InterPro" id="IPR001807">
    <property type="entry name" value="ClC"/>
</dbReference>
<keyword evidence="5" id="KW-0406">Ion transport</keyword>
<dbReference type="PANTHER" id="PTHR45711">
    <property type="entry name" value="CHLORIDE CHANNEL PROTEIN"/>
    <property type="match status" value="1"/>
</dbReference>
<proteinExistence type="predicted"/>
<keyword evidence="4 9" id="KW-1133">Transmembrane helix</keyword>
<feature type="region of interest" description="Disordered" evidence="8">
    <location>
        <begin position="873"/>
        <end position="905"/>
    </location>
</feature>
<dbReference type="InterPro" id="IPR014743">
    <property type="entry name" value="Cl-channel_core"/>
</dbReference>
<keyword evidence="3 9" id="KW-0812">Transmembrane</keyword>